<reference evidence="2" key="1">
    <citation type="journal article" date="2019" name="Int. J. Syst. Evol. Microbiol.">
        <title>The Global Catalogue of Microorganisms (GCM) 10K type strain sequencing project: providing services to taxonomists for standard genome sequencing and annotation.</title>
        <authorList>
            <consortium name="The Broad Institute Genomics Platform"/>
            <consortium name="The Broad Institute Genome Sequencing Center for Infectious Disease"/>
            <person name="Wu L."/>
            <person name="Ma J."/>
        </authorList>
    </citation>
    <scope>NUCLEOTIDE SEQUENCE [LARGE SCALE GENOMIC DNA]</scope>
    <source>
        <strain evidence="2">JCM 17695</strain>
    </source>
</reference>
<keyword evidence="2" id="KW-1185">Reference proteome</keyword>
<sequence length="220" mass="23430">MLISPIAGPLVHARQALGAEPVLWAAFGRRVGYDVKGLDAEGNIKHGLAARAAGTLLDAMVNDGYAGNDGPTGAGADVIVFSRGRDGAAVRHITALRAGERERDLWVLTPHRLHIAALVRPDAPTEDKGLLKGLAGVFSGKERARVEVLPVRPVLDVPRAEIAGLSVATRSRRPCLRVELVDGSGFDLLFRGSARLGADTEPDQYERLLALSLGRTDPWV</sequence>
<organism evidence="1 2">
    <name type="scientific">Actinokineospora soli</name>
    <dbReference type="NCBI Taxonomy" id="1048753"/>
    <lineage>
        <taxon>Bacteria</taxon>
        <taxon>Bacillati</taxon>
        <taxon>Actinomycetota</taxon>
        <taxon>Actinomycetes</taxon>
        <taxon>Pseudonocardiales</taxon>
        <taxon>Pseudonocardiaceae</taxon>
        <taxon>Actinokineospora</taxon>
    </lineage>
</organism>
<proteinExistence type="predicted"/>
<dbReference type="EMBL" id="JBHTEY010000004">
    <property type="protein sequence ID" value="MFC7618549.1"/>
    <property type="molecule type" value="Genomic_DNA"/>
</dbReference>
<name>A0ABW2TXM0_9PSEU</name>
<dbReference type="Proteomes" id="UP001596512">
    <property type="component" value="Unassembled WGS sequence"/>
</dbReference>
<comment type="caution">
    <text evidence="1">The sequence shown here is derived from an EMBL/GenBank/DDBJ whole genome shotgun (WGS) entry which is preliminary data.</text>
</comment>
<gene>
    <name evidence="1" type="ORF">ACFQV2_39645</name>
</gene>
<protein>
    <submittedName>
        <fullName evidence="1">Uncharacterized protein</fullName>
    </submittedName>
</protein>
<evidence type="ECO:0000313" key="2">
    <source>
        <dbReference type="Proteomes" id="UP001596512"/>
    </source>
</evidence>
<evidence type="ECO:0000313" key="1">
    <source>
        <dbReference type="EMBL" id="MFC7618549.1"/>
    </source>
</evidence>
<accession>A0ABW2TXM0</accession>